<keyword evidence="1" id="KW-0540">Nuclease</keyword>
<evidence type="ECO:0000313" key="6">
    <source>
        <dbReference type="Proteomes" id="UP001597263"/>
    </source>
</evidence>
<dbReference type="InterPro" id="IPR016071">
    <property type="entry name" value="Staphylococal_nuclease_OB-fold"/>
</dbReference>
<name>A0ABW3V126_9HYPH</name>
<comment type="caution">
    <text evidence="5">The sequence shown here is derived from an EMBL/GenBank/DDBJ whole genome shotgun (WGS) entry which is preliminary data.</text>
</comment>
<reference evidence="6" key="1">
    <citation type="journal article" date="2019" name="Int. J. Syst. Evol. Microbiol.">
        <title>The Global Catalogue of Microorganisms (GCM) 10K type strain sequencing project: providing services to taxonomists for standard genome sequencing and annotation.</title>
        <authorList>
            <consortium name="The Broad Institute Genomics Platform"/>
            <consortium name="The Broad Institute Genome Sequencing Center for Infectious Disease"/>
            <person name="Wu L."/>
            <person name="Ma J."/>
        </authorList>
    </citation>
    <scope>NUCLEOTIDE SEQUENCE [LARGE SCALE GENOMIC DNA]</scope>
    <source>
        <strain evidence="6">CCUG 49584</strain>
    </source>
</reference>
<proteinExistence type="predicted"/>
<evidence type="ECO:0000256" key="3">
    <source>
        <dbReference type="ARBA" id="ARBA00022801"/>
    </source>
</evidence>
<dbReference type="RefSeq" id="WP_289388748.1">
    <property type="nucleotide sequence ID" value="NZ_JAUCBM010000018.1"/>
</dbReference>
<dbReference type="PANTHER" id="PTHR12302">
    <property type="entry name" value="EBNA2 BINDING PROTEIN P100"/>
    <property type="match status" value="1"/>
</dbReference>
<sequence length="215" mass="24209">MTAAVNAADIINQNAPYQPTPNIAPAPLTFKGYANVLDGRTLYFPSSNATVRLAHIDACELPQWALNPKWTNRSVVKAPQPVPCGALAKAWLKRTIGKQQVSCRIAGYDQQAVTTAYCYAGKQDVALEMLRVGWARVVEPISAPQLYVSYQDAAMSKRYGMWETYVLDMNEWRQRAIDKSLERQPYADFNILADRKSEISPPFQDARQKPKRTDR</sequence>
<feature type="domain" description="TNase-like" evidence="4">
    <location>
        <begin position="26"/>
        <end position="164"/>
    </location>
</feature>
<evidence type="ECO:0000256" key="1">
    <source>
        <dbReference type="ARBA" id="ARBA00022722"/>
    </source>
</evidence>
<dbReference type="Pfam" id="PF00565">
    <property type="entry name" value="SNase"/>
    <property type="match status" value="1"/>
</dbReference>
<dbReference type="SUPFAM" id="SSF50199">
    <property type="entry name" value="Staphylococcal nuclease"/>
    <property type="match status" value="1"/>
</dbReference>
<dbReference type="InterPro" id="IPR035437">
    <property type="entry name" value="SNase_OB-fold_sf"/>
</dbReference>
<dbReference type="Gene3D" id="2.40.50.90">
    <property type="match status" value="1"/>
</dbReference>
<dbReference type="EMBL" id="JBHTMA010000001">
    <property type="protein sequence ID" value="MFD1225574.1"/>
    <property type="molecule type" value="Genomic_DNA"/>
</dbReference>
<evidence type="ECO:0000256" key="2">
    <source>
        <dbReference type="ARBA" id="ARBA00022759"/>
    </source>
</evidence>
<keyword evidence="6" id="KW-1185">Reference proteome</keyword>
<evidence type="ECO:0000313" key="5">
    <source>
        <dbReference type="EMBL" id="MFD1225574.1"/>
    </source>
</evidence>
<dbReference type="Proteomes" id="UP001597263">
    <property type="component" value="Unassembled WGS sequence"/>
</dbReference>
<gene>
    <name evidence="5" type="ORF">ACFQ35_00020</name>
</gene>
<dbReference type="PANTHER" id="PTHR12302:SF3">
    <property type="entry name" value="SERINE_THREONINE-PROTEIN KINASE 31"/>
    <property type="match status" value="1"/>
</dbReference>
<dbReference type="SMART" id="SM00318">
    <property type="entry name" value="SNc"/>
    <property type="match status" value="1"/>
</dbReference>
<accession>A0ABW3V126</accession>
<keyword evidence="2" id="KW-0255">Endonuclease</keyword>
<evidence type="ECO:0000259" key="4">
    <source>
        <dbReference type="SMART" id="SM00318"/>
    </source>
</evidence>
<keyword evidence="3" id="KW-0378">Hydrolase</keyword>
<protein>
    <submittedName>
        <fullName evidence="5">Thermonuclease family protein</fullName>
    </submittedName>
</protein>
<organism evidence="5 6">
    <name type="scientific">Pseudochrobactrum kiredjianiae</name>
    <dbReference type="NCBI Taxonomy" id="386305"/>
    <lineage>
        <taxon>Bacteria</taxon>
        <taxon>Pseudomonadati</taxon>
        <taxon>Pseudomonadota</taxon>
        <taxon>Alphaproteobacteria</taxon>
        <taxon>Hyphomicrobiales</taxon>
        <taxon>Brucellaceae</taxon>
        <taxon>Pseudochrobactrum</taxon>
    </lineage>
</organism>